<evidence type="ECO:0000313" key="1">
    <source>
        <dbReference type="EMBL" id="CAI9959878.1"/>
    </source>
</evidence>
<keyword evidence="3" id="KW-1185">Reference proteome</keyword>
<evidence type="ECO:0000313" key="2">
    <source>
        <dbReference type="EMBL" id="CAL6040813.1"/>
    </source>
</evidence>
<sequence>MDCKLCGSNFNESSYSGFIVSQIQQDFLSQQINNLFVCVSNIPALGNQSISIQFNLKLECDLCGELHVVYGICKVDLLNGQLVDGILQCIYPFIFNNNECICDQGYMFDQFNCVNIIQALYNLSNVNNSEMQQRVIKVENSILELDQSILFNSSLLLQQVYTTQSVLENYIVSNHSLTSVNLQTSVAVLDNRIFGNATLLSNNMNTNQITLENYISQNSTILDWRIFNNISGLNQNISRLENIVQYNLSALQQNIINTIATLNLSINDFKFNQSQIITDIQTQYQNKVVQMQDIIINMSKQINCTNAAGTFINGSCIQNSCSIQGQKLINGVCQCANVNAFVENNVCVCPKYSTLVGSVCICPDNSNIDQGICKCLIIGQTIQSGICQCSTANAFVKNGACTCGIDSLNTSNTCSCPENSNLINDTCTCNITGQKMQSGVCTCPSGQPVVSGSCQIVVIINSTDNTFQCNLDISISTFDIQTVTNQLTTPLSFSQYQIFAASEVISDAFIDISDNVYTTINPLFQYQNNFNNIKIQIATQTMTSGSILVPNTTTTLKINKMSIISKSGSSISNSQYLNILVPSSSNTNISTLLINLNFSMSSGSIALINTVSGSIYITSYQILGTIQSSNQVSMIALSVASASGQISQVSFKANVFTVGNCSSYLFGAAASSEFTISNIVITIGNSTSLQNLSQISPGSYLWQFGGIIANILGSSKINIYNIIFDCYQQINTVSNNFGFLVGYGQQSSSTLIISNLCQQQKINSSQQFQYFGLIGYTLTNISLTQVNTRTIIITNSGNYVGILFGYIQSANSIIQNVSVVNCNINISSLNFIGGFIGYMLSSNVQILNSTISQSNFSGSSYIGGLIGVFTSSTVKITGSKIQQVRITAQSTIGIVLGCNNYGNSIVSANSSSIFNYINNVLQYDCPKFSNPSSQIGC</sequence>
<evidence type="ECO:0000313" key="3">
    <source>
        <dbReference type="Proteomes" id="UP001642409"/>
    </source>
</evidence>
<proteinExistence type="predicted"/>
<dbReference type="EMBL" id="CAXDID020000146">
    <property type="protein sequence ID" value="CAL6040813.1"/>
    <property type="molecule type" value="Genomic_DNA"/>
</dbReference>
<dbReference type="Proteomes" id="UP001642409">
    <property type="component" value="Unassembled WGS sequence"/>
</dbReference>
<protein>
    <submittedName>
        <fullName evidence="1">Uncharacterized protein</fullName>
    </submittedName>
</protein>
<reference evidence="2 3" key="2">
    <citation type="submission" date="2024-07" db="EMBL/GenBank/DDBJ databases">
        <authorList>
            <person name="Akdeniz Z."/>
        </authorList>
    </citation>
    <scope>NUCLEOTIDE SEQUENCE [LARGE SCALE GENOMIC DNA]</scope>
</reference>
<accession>A0AA86V951</accession>
<comment type="caution">
    <text evidence="1">The sequence shown here is derived from an EMBL/GenBank/DDBJ whole genome shotgun (WGS) entry which is preliminary data.</text>
</comment>
<gene>
    <name evidence="2" type="ORF">HINF_LOCUS38518</name>
    <name evidence="1" type="ORF">HINF_LOCUS47523</name>
</gene>
<dbReference type="Gene3D" id="2.160.20.110">
    <property type="match status" value="1"/>
</dbReference>
<name>A0AA86V951_9EUKA</name>
<reference evidence="1" key="1">
    <citation type="submission" date="2023-06" db="EMBL/GenBank/DDBJ databases">
        <authorList>
            <person name="Kurt Z."/>
        </authorList>
    </citation>
    <scope>NUCLEOTIDE SEQUENCE</scope>
</reference>
<organism evidence="1">
    <name type="scientific">Hexamita inflata</name>
    <dbReference type="NCBI Taxonomy" id="28002"/>
    <lineage>
        <taxon>Eukaryota</taxon>
        <taxon>Metamonada</taxon>
        <taxon>Diplomonadida</taxon>
        <taxon>Hexamitidae</taxon>
        <taxon>Hexamitinae</taxon>
        <taxon>Hexamita</taxon>
    </lineage>
</organism>
<dbReference type="AlphaFoldDB" id="A0AA86V951"/>
<dbReference type="EMBL" id="CATOUU010000924">
    <property type="protein sequence ID" value="CAI9959878.1"/>
    <property type="molecule type" value="Genomic_DNA"/>
</dbReference>